<comment type="caution">
    <text evidence="2">The sequence shown here is derived from an EMBL/GenBank/DDBJ whole genome shotgun (WGS) entry which is preliminary data.</text>
</comment>
<feature type="compositionally biased region" description="Basic and acidic residues" evidence="1">
    <location>
        <begin position="86"/>
        <end position="101"/>
    </location>
</feature>
<evidence type="ECO:0000313" key="3">
    <source>
        <dbReference type="Proteomes" id="UP001383192"/>
    </source>
</evidence>
<feature type="region of interest" description="Disordered" evidence="1">
    <location>
        <begin position="86"/>
        <end position="107"/>
    </location>
</feature>
<reference evidence="2 3" key="1">
    <citation type="submission" date="2024-01" db="EMBL/GenBank/DDBJ databases">
        <title>A draft genome for a cacao thread blight-causing isolate of Paramarasmius palmivorus.</title>
        <authorList>
            <person name="Baruah I.K."/>
            <person name="Bukari Y."/>
            <person name="Amoako-Attah I."/>
            <person name="Meinhardt L.W."/>
            <person name="Bailey B.A."/>
            <person name="Cohen S.P."/>
        </authorList>
    </citation>
    <scope>NUCLEOTIDE SEQUENCE [LARGE SCALE GENOMIC DNA]</scope>
    <source>
        <strain evidence="2 3">GH-12</strain>
    </source>
</reference>
<keyword evidence="3" id="KW-1185">Reference proteome</keyword>
<gene>
    <name evidence="2" type="ORF">VNI00_013309</name>
</gene>
<dbReference type="AlphaFoldDB" id="A0AAW0BYX2"/>
<dbReference type="Proteomes" id="UP001383192">
    <property type="component" value="Unassembled WGS sequence"/>
</dbReference>
<evidence type="ECO:0000313" key="2">
    <source>
        <dbReference type="EMBL" id="KAK7032135.1"/>
    </source>
</evidence>
<evidence type="ECO:0000256" key="1">
    <source>
        <dbReference type="SAM" id="MobiDB-lite"/>
    </source>
</evidence>
<sequence length="107" mass="12437">MTGLIEGARTKLLVLGKLKTARSQEAYKKRLHDKLPRRTQKMERSPIHEYTHTQPLAVESVVHGYIEQVFITSEMYLRYRDGLMHDDSREGRMGADSRSQRVPEIVL</sequence>
<protein>
    <submittedName>
        <fullName evidence="2">Uncharacterized protein</fullName>
    </submittedName>
</protein>
<organism evidence="2 3">
    <name type="scientific">Paramarasmius palmivorus</name>
    <dbReference type="NCBI Taxonomy" id="297713"/>
    <lineage>
        <taxon>Eukaryota</taxon>
        <taxon>Fungi</taxon>
        <taxon>Dikarya</taxon>
        <taxon>Basidiomycota</taxon>
        <taxon>Agaricomycotina</taxon>
        <taxon>Agaricomycetes</taxon>
        <taxon>Agaricomycetidae</taxon>
        <taxon>Agaricales</taxon>
        <taxon>Marasmiineae</taxon>
        <taxon>Marasmiaceae</taxon>
        <taxon>Paramarasmius</taxon>
    </lineage>
</organism>
<name>A0AAW0BYX2_9AGAR</name>
<accession>A0AAW0BYX2</accession>
<dbReference type="EMBL" id="JAYKXP010000067">
    <property type="protein sequence ID" value="KAK7032135.1"/>
    <property type="molecule type" value="Genomic_DNA"/>
</dbReference>
<proteinExistence type="predicted"/>